<comment type="function">
    <text evidence="4 6">IF-3 binds to the 30S ribosomal subunit and shifts the equilibrium between 70S ribosomes and their 50S and 30S subunits in favor of the free subunits, thus enhancing the availability of 30S subunits on which protein synthesis initiation begins.</text>
</comment>
<dbReference type="InterPro" id="IPR036787">
    <property type="entry name" value="T_IF-3_N_sf"/>
</dbReference>
<name>S5DQE1_9ACTN</name>
<dbReference type="HAMAP" id="MF_00080">
    <property type="entry name" value="IF_3"/>
    <property type="match status" value="1"/>
</dbReference>
<dbReference type="SUPFAM" id="SSF55200">
    <property type="entry name" value="Translation initiation factor IF3, C-terminal domain"/>
    <property type="match status" value="1"/>
</dbReference>
<dbReference type="Gene3D" id="3.30.110.10">
    <property type="entry name" value="Translation initiation factor 3 (IF-3), C-terminal domain"/>
    <property type="match status" value="1"/>
</dbReference>
<keyword evidence="2 4" id="KW-0396">Initiation factor</keyword>
<feature type="domain" description="Translation initiation factor 3 C-terminal" evidence="7">
    <location>
        <begin position="87"/>
        <end position="171"/>
    </location>
</feature>
<dbReference type="AlphaFoldDB" id="S5DQE1"/>
<evidence type="ECO:0000256" key="4">
    <source>
        <dbReference type="HAMAP-Rule" id="MF_00080"/>
    </source>
</evidence>
<dbReference type="InterPro" id="IPR019813">
    <property type="entry name" value="Translation_initiation_fac3_CS"/>
</dbReference>
<evidence type="ECO:0000259" key="7">
    <source>
        <dbReference type="Pfam" id="PF00707"/>
    </source>
</evidence>
<reference evidence="9" key="1">
    <citation type="journal article" date="2013" name="Sci. Rep.">
        <title>Metagenomics uncovers a new group of low GC and ultra-small marine Actinobacteria.</title>
        <authorList>
            <person name="Ghai R."/>
            <person name="Mizuno C.M."/>
            <person name="Picazo A."/>
            <person name="Camacho A."/>
            <person name="Rodriguez-Valera F."/>
        </authorList>
    </citation>
    <scope>NUCLEOTIDE SEQUENCE</scope>
</reference>
<evidence type="ECO:0000259" key="8">
    <source>
        <dbReference type="Pfam" id="PF05198"/>
    </source>
</evidence>
<dbReference type="FunFam" id="3.10.20.80:FF:000001">
    <property type="entry name" value="Translation initiation factor IF-3"/>
    <property type="match status" value="1"/>
</dbReference>
<dbReference type="NCBIfam" id="TIGR00168">
    <property type="entry name" value="infC"/>
    <property type="match status" value="1"/>
</dbReference>
<dbReference type="EMBL" id="KC811143">
    <property type="protein sequence ID" value="AGQ19818.1"/>
    <property type="molecule type" value="Genomic_DNA"/>
</dbReference>
<comment type="subunit">
    <text evidence="4 6">Monomer.</text>
</comment>
<dbReference type="Pfam" id="PF00707">
    <property type="entry name" value="IF3_C"/>
    <property type="match status" value="1"/>
</dbReference>
<gene>
    <name evidence="4" type="primary">infC</name>
</gene>
<dbReference type="InterPro" id="IPR019815">
    <property type="entry name" value="Translation_initiation_fac_3_C"/>
</dbReference>
<dbReference type="InterPro" id="IPR001288">
    <property type="entry name" value="Translation_initiation_fac_3"/>
</dbReference>
<keyword evidence="4" id="KW-0963">Cytoplasm</keyword>
<dbReference type="PROSITE" id="PS00938">
    <property type="entry name" value="IF3"/>
    <property type="match status" value="1"/>
</dbReference>
<evidence type="ECO:0000313" key="9">
    <source>
        <dbReference type="EMBL" id="AGQ19818.1"/>
    </source>
</evidence>
<evidence type="ECO:0000256" key="2">
    <source>
        <dbReference type="ARBA" id="ARBA00022540"/>
    </source>
</evidence>
<organism evidence="9">
    <name type="scientific">Candidatus Actinomarina minuta</name>
    <dbReference type="NCBI Taxonomy" id="1389454"/>
    <lineage>
        <taxon>Bacteria</taxon>
        <taxon>Bacillati</taxon>
        <taxon>Actinomycetota</taxon>
        <taxon>Actinomycetes</taxon>
        <taxon>Candidatus Actinomarinidae</taxon>
        <taxon>Candidatus Actinomarinales</taxon>
        <taxon>Candidatus Actinomarineae</taxon>
        <taxon>Candidatus Actinomarinaceae</taxon>
        <taxon>Candidatus Actinomarina</taxon>
    </lineage>
</organism>
<dbReference type="GO" id="GO:0016020">
    <property type="term" value="C:membrane"/>
    <property type="evidence" value="ECO:0007669"/>
    <property type="project" value="TreeGrafter"/>
</dbReference>
<feature type="domain" description="Translation initiation factor 3 N-terminal" evidence="8">
    <location>
        <begin position="11"/>
        <end position="79"/>
    </location>
</feature>
<accession>S5DQE1</accession>
<comment type="subcellular location">
    <subcellularLocation>
        <location evidence="4 6">Cytoplasm</location>
    </subcellularLocation>
</comment>
<protein>
    <recommendedName>
        <fullName evidence="4 5">Translation initiation factor IF-3</fullName>
    </recommendedName>
</protein>
<dbReference type="GO" id="GO:0003743">
    <property type="term" value="F:translation initiation factor activity"/>
    <property type="evidence" value="ECO:0007669"/>
    <property type="project" value="UniProtKB-UniRule"/>
</dbReference>
<dbReference type="Pfam" id="PF05198">
    <property type="entry name" value="IF3_N"/>
    <property type="match status" value="1"/>
</dbReference>
<dbReference type="PANTHER" id="PTHR10938:SF0">
    <property type="entry name" value="TRANSLATION INITIATION FACTOR IF-3, MITOCHONDRIAL"/>
    <property type="match status" value="1"/>
</dbReference>
<comment type="similarity">
    <text evidence="1 4 6">Belongs to the IF-3 family.</text>
</comment>
<evidence type="ECO:0000256" key="5">
    <source>
        <dbReference type="NCBIfam" id="TIGR00168"/>
    </source>
</evidence>
<dbReference type="SUPFAM" id="SSF54364">
    <property type="entry name" value="Translation initiation factor IF3, N-terminal domain"/>
    <property type="match status" value="1"/>
</dbReference>
<dbReference type="GO" id="GO:0043022">
    <property type="term" value="F:ribosome binding"/>
    <property type="evidence" value="ECO:0007669"/>
    <property type="project" value="UniProtKB-ARBA"/>
</dbReference>
<proteinExistence type="inferred from homology"/>
<dbReference type="FunFam" id="3.30.110.10:FF:000001">
    <property type="entry name" value="Translation initiation factor IF-3"/>
    <property type="match status" value="1"/>
</dbReference>
<sequence length="176" mass="19924">MRGVNIPELKINDGIKSKELRVIAPDGVQVGVLELKKALIIAEELNLDLVEVSPDSKPPVARLMDYGKYKYELAQKAKESRKNQVKISVKEIQLKPKIDTNDFKIKLNKSRKFLMDGDKVKFTMRFRGREAEHPEFGQRVLDNYKDELADISEVESTSKPDGRSLTMVLAPIGGKK</sequence>
<dbReference type="Gene3D" id="3.10.20.80">
    <property type="entry name" value="Translation initiation factor 3 (IF-3), N-terminal domain"/>
    <property type="match status" value="1"/>
</dbReference>
<dbReference type="GO" id="GO:0005829">
    <property type="term" value="C:cytosol"/>
    <property type="evidence" value="ECO:0007669"/>
    <property type="project" value="TreeGrafter"/>
</dbReference>
<evidence type="ECO:0000256" key="3">
    <source>
        <dbReference type="ARBA" id="ARBA00022917"/>
    </source>
</evidence>
<evidence type="ECO:0000256" key="6">
    <source>
        <dbReference type="RuleBase" id="RU000646"/>
    </source>
</evidence>
<dbReference type="PANTHER" id="PTHR10938">
    <property type="entry name" value="TRANSLATION INITIATION FACTOR IF-3"/>
    <property type="match status" value="1"/>
</dbReference>
<evidence type="ECO:0000256" key="1">
    <source>
        <dbReference type="ARBA" id="ARBA00005439"/>
    </source>
</evidence>
<keyword evidence="3 4" id="KW-0648">Protein biosynthesis</keyword>
<dbReference type="InterPro" id="IPR036788">
    <property type="entry name" value="T_IF-3_C_sf"/>
</dbReference>
<dbReference type="GO" id="GO:0032790">
    <property type="term" value="P:ribosome disassembly"/>
    <property type="evidence" value="ECO:0007669"/>
    <property type="project" value="TreeGrafter"/>
</dbReference>
<dbReference type="InterPro" id="IPR019814">
    <property type="entry name" value="Translation_initiation_fac_3_N"/>
</dbReference>